<keyword evidence="3 5" id="KW-0378">Hydrolase</keyword>
<dbReference type="EMBL" id="QKKF02010000">
    <property type="protein sequence ID" value="RZF44965.1"/>
    <property type="molecule type" value="Genomic_DNA"/>
</dbReference>
<evidence type="ECO:0000256" key="4">
    <source>
        <dbReference type="ARBA" id="ARBA00023180"/>
    </source>
</evidence>
<dbReference type="GO" id="GO:0052689">
    <property type="term" value="F:carboxylic ester hydrolase activity"/>
    <property type="evidence" value="ECO:0007669"/>
    <property type="project" value="UniProtKB-KW"/>
</dbReference>
<reference evidence="7 8" key="1">
    <citation type="journal article" date="2017" name="Gigascience">
        <title>Genome sequence of the small brown planthopper, Laodelphax striatellus.</title>
        <authorList>
            <person name="Zhu J."/>
            <person name="Jiang F."/>
            <person name="Wang X."/>
            <person name="Yang P."/>
            <person name="Bao Y."/>
            <person name="Zhao W."/>
            <person name="Wang W."/>
            <person name="Lu H."/>
            <person name="Wang Q."/>
            <person name="Cui N."/>
            <person name="Li J."/>
            <person name="Chen X."/>
            <person name="Luo L."/>
            <person name="Yu J."/>
            <person name="Kang L."/>
            <person name="Cui F."/>
        </authorList>
    </citation>
    <scope>NUCLEOTIDE SEQUENCE [LARGE SCALE GENOMIC DNA]</scope>
    <source>
        <strain evidence="7">Lst14</strain>
    </source>
</reference>
<evidence type="ECO:0000313" key="8">
    <source>
        <dbReference type="Proteomes" id="UP000291343"/>
    </source>
</evidence>
<keyword evidence="5" id="KW-0732">Signal</keyword>
<dbReference type="PROSITE" id="PS00122">
    <property type="entry name" value="CARBOXYLESTERASE_B_1"/>
    <property type="match status" value="1"/>
</dbReference>
<dbReference type="InterPro" id="IPR002018">
    <property type="entry name" value="CarbesteraseB"/>
</dbReference>
<dbReference type="OrthoDB" id="6846267at2759"/>
<dbReference type="SMR" id="A0A482XG19"/>
<name>A0A482XG19_LAOST</name>
<dbReference type="InterPro" id="IPR019826">
    <property type="entry name" value="Carboxylesterase_B_AS"/>
</dbReference>
<protein>
    <recommendedName>
        <fullName evidence="5">Carboxylic ester hydrolase</fullName>
        <ecNumber evidence="5">3.1.1.-</ecNumber>
    </recommendedName>
</protein>
<dbReference type="Gene3D" id="3.40.50.1820">
    <property type="entry name" value="alpha/beta hydrolase"/>
    <property type="match status" value="1"/>
</dbReference>
<dbReference type="InParanoid" id="A0A482XG19"/>
<comment type="caution">
    <text evidence="7">The sequence shown here is derived from an EMBL/GenBank/DDBJ whole genome shotgun (WGS) entry which is preliminary data.</text>
</comment>
<dbReference type="Pfam" id="PF00135">
    <property type="entry name" value="COesterase"/>
    <property type="match status" value="1"/>
</dbReference>
<dbReference type="InterPro" id="IPR019819">
    <property type="entry name" value="Carboxylesterase_B_CS"/>
</dbReference>
<dbReference type="PANTHER" id="PTHR11559">
    <property type="entry name" value="CARBOXYLESTERASE"/>
    <property type="match status" value="1"/>
</dbReference>
<keyword evidence="2" id="KW-0719">Serine esterase</keyword>
<feature type="signal peptide" evidence="5">
    <location>
        <begin position="1"/>
        <end position="26"/>
    </location>
</feature>
<evidence type="ECO:0000256" key="1">
    <source>
        <dbReference type="ARBA" id="ARBA00005964"/>
    </source>
</evidence>
<dbReference type="STRING" id="195883.A0A482XG19"/>
<feature type="domain" description="Carboxylesterase type B" evidence="6">
    <location>
        <begin position="30"/>
        <end position="555"/>
    </location>
</feature>
<dbReference type="PROSITE" id="PS00941">
    <property type="entry name" value="CARBOXYLESTERASE_B_2"/>
    <property type="match status" value="1"/>
</dbReference>
<organism evidence="7 8">
    <name type="scientific">Laodelphax striatellus</name>
    <name type="common">Small brown planthopper</name>
    <name type="synonym">Delphax striatella</name>
    <dbReference type="NCBI Taxonomy" id="195883"/>
    <lineage>
        <taxon>Eukaryota</taxon>
        <taxon>Metazoa</taxon>
        <taxon>Ecdysozoa</taxon>
        <taxon>Arthropoda</taxon>
        <taxon>Hexapoda</taxon>
        <taxon>Insecta</taxon>
        <taxon>Pterygota</taxon>
        <taxon>Neoptera</taxon>
        <taxon>Paraneoptera</taxon>
        <taxon>Hemiptera</taxon>
        <taxon>Auchenorrhyncha</taxon>
        <taxon>Fulgoroidea</taxon>
        <taxon>Delphacidae</taxon>
        <taxon>Criomorphinae</taxon>
        <taxon>Laodelphax</taxon>
    </lineage>
</organism>
<dbReference type="AlphaFoldDB" id="A0A482XG19"/>
<keyword evidence="4" id="KW-0325">Glycoprotein</keyword>
<dbReference type="FunCoup" id="A0A482XG19">
    <property type="interactions" value="52"/>
</dbReference>
<gene>
    <name evidence="7" type="ORF">LSTR_LSTR001926</name>
</gene>
<evidence type="ECO:0000313" key="7">
    <source>
        <dbReference type="EMBL" id="RZF44965.1"/>
    </source>
</evidence>
<feature type="chain" id="PRO_5019614154" description="Carboxylic ester hydrolase" evidence="5">
    <location>
        <begin position="27"/>
        <end position="573"/>
    </location>
</feature>
<evidence type="ECO:0000256" key="5">
    <source>
        <dbReference type="RuleBase" id="RU361235"/>
    </source>
</evidence>
<dbReference type="EC" id="3.1.1.-" evidence="5"/>
<dbReference type="Proteomes" id="UP000291343">
    <property type="component" value="Unassembled WGS sequence"/>
</dbReference>
<comment type="similarity">
    <text evidence="1 5">Belongs to the type-B carboxylesterase/lipase family.</text>
</comment>
<keyword evidence="8" id="KW-1185">Reference proteome</keyword>
<dbReference type="InterPro" id="IPR050309">
    <property type="entry name" value="Type-B_Carboxylest/Lipase"/>
</dbReference>
<dbReference type="InterPro" id="IPR029058">
    <property type="entry name" value="AB_hydrolase_fold"/>
</dbReference>
<evidence type="ECO:0000259" key="6">
    <source>
        <dbReference type="Pfam" id="PF00135"/>
    </source>
</evidence>
<evidence type="ECO:0000256" key="2">
    <source>
        <dbReference type="ARBA" id="ARBA00022487"/>
    </source>
</evidence>
<accession>A0A482XG19</accession>
<evidence type="ECO:0000256" key="3">
    <source>
        <dbReference type="ARBA" id="ARBA00022801"/>
    </source>
</evidence>
<sequence>MTSIWRASEMLRLVFYIFPLMGGALSALPPVVEIGNGLLQGAYYQTINDRDVLAFLGVPFAEPPVGNMRFRPPLPVRGWQGIKVVNDTRPPCLQYNHYLSAIGKKPIIGNEDCLYLDVYTPRLPSRGDRLTEVVVFVHGGAFTYGSKNGFNPKYLLAEKELVLVVISYRVGPFGFLSTGDEVVTGNMGMKDQTEALKWVNRNIDRFGGDPEKVTLAGLSAGGASVHFHYFSPESRRYFKQGISLSGTALCPWALMESPREKMTILSNAVGCPTNTTSQVTIECLRERPGELILYRMHSTLMPWLFNPISPFAPTIEIKGPRSFLEDHPEKLLREGKVYDAPWLVGFTSGEGFYPASEFVLDERLMNDLNNNWTIIAPHLLDFNFTEPDSDMRTAKSVKIKDYYVKGNFLSKDSTLDVIEMVSDRMYLSAIDKAVRLQAKVNKSPVYVYNFAYRGRNTLWEQFAGMKTDMGAGHGDDVAYVLGAYFSCTDSEDDRKMVDTMVGVWSSYAKQSQPAPVAGETWMPQVGDKNVSFLLIESSEKASMASSNQLGNTEFWDTLLSAELASSTRRHDEF</sequence>
<proteinExistence type="inferred from homology"/>
<dbReference type="SUPFAM" id="SSF53474">
    <property type="entry name" value="alpha/beta-Hydrolases"/>
    <property type="match status" value="1"/>
</dbReference>